<dbReference type="HOGENOM" id="CLU_125591_0_0_1"/>
<reference evidence="2" key="2">
    <citation type="submission" date="2015-01" db="EMBL/GenBank/DDBJ databases">
        <title>Evolutionary Origins and Diversification of the Mycorrhizal Mutualists.</title>
        <authorList>
            <consortium name="DOE Joint Genome Institute"/>
            <consortium name="Mycorrhizal Genomics Consortium"/>
            <person name="Kohler A."/>
            <person name="Kuo A."/>
            <person name="Nagy L.G."/>
            <person name="Floudas D."/>
            <person name="Copeland A."/>
            <person name="Barry K.W."/>
            <person name="Cichocki N."/>
            <person name="Veneault-Fourrey C."/>
            <person name="LaButti K."/>
            <person name="Lindquist E.A."/>
            <person name="Lipzen A."/>
            <person name="Lundell T."/>
            <person name="Morin E."/>
            <person name="Murat C."/>
            <person name="Riley R."/>
            <person name="Ohm R."/>
            <person name="Sun H."/>
            <person name="Tunlid A."/>
            <person name="Henrissat B."/>
            <person name="Grigoriev I.V."/>
            <person name="Hibbett D.S."/>
            <person name="Martin F."/>
        </authorList>
    </citation>
    <scope>NUCLEOTIDE SEQUENCE [LARGE SCALE GENOMIC DNA]</scope>
    <source>
        <strain evidence="2">Marx 270</strain>
    </source>
</reference>
<gene>
    <name evidence="1" type="ORF">M404DRAFT_34916</name>
</gene>
<proteinExistence type="predicted"/>
<dbReference type="EMBL" id="KN832093">
    <property type="protein sequence ID" value="KIN94576.1"/>
    <property type="molecule type" value="Genomic_DNA"/>
</dbReference>
<reference evidence="1 2" key="1">
    <citation type="submission" date="2014-04" db="EMBL/GenBank/DDBJ databases">
        <authorList>
            <consortium name="DOE Joint Genome Institute"/>
            <person name="Kuo A."/>
            <person name="Kohler A."/>
            <person name="Costa M.D."/>
            <person name="Nagy L.G."/>
            <person name="Floudas D."/>
            <person name="Copeland A."/>
            <person name="Barry K.W."/>
            <person name="Cichocki N."/>
            <person name="Veneault-Fourrey C."/>
            <person name="LaButti K."/>
            <person name="Lindquist E.A."/>
            <person name="Lipzen A."/>
            <person name="Lundell T."/>
            <person name="Morin E."/>
            <person name="Murat C."/>
            <person name="Sun H."/>
            <person name="Tunlid A."/>
            <person name="Henrissat B."/>
            <person name="Grigoriev I.V."/>
            <person name="Hibbett D.S."/>
            <person name="Martin F."/>
            <person name="Nordberg H.P."/>
            <person name="Cantor M.N."/>
            <person name="Hua S.X."/>
        </authorList>
    </citation>
    <scope>NUCLEOTIDE SEQUENCE [LARGE SCALE GENOMIC DNA]</scope>
    <source>
        <strain evidence="1 2">Marx 270</strain>
    </source>
</reference>
<dbReference type="InParanoid" id="A0A0C3JA59"/>
<evidence type="ECO:0000313" key="2">
    <source>
        <dbReference type="Proteomes" id="UP000054217"/>
    </source>
</evidence>
<name>A0A0C3JA59_PISTI</name>
<organism evidence="1 2">
    <name type="scientific">Pisolithus tinctorius Marx 270</name>
    <dbReference type="NCBI Taxonomy" id="870435"/>
    <lineage>
        <taxon>Eukaryota</taxon>
        <taxon>Fungi</taxon>
        <taxon>Dikarya</taxon>
        <taxon>Basidiomycota</taxon>
        <taxon>Agaricomycotina</taxon>
        <taxon>Agaricomycetes</taxon>
        <taxon>Agaricomycetidae</taxon>
        <taxon>Boletales</taxon>
        <taxon>Sclerodermatineae</taxon>
        <taxon>Pisolithaceae</taxon>
        <taxon>Pisolithus</taxon>
    </lineage>
</organism>
<dbReference type="Proteomes" id="UP000054217">
    <property type="component" value="Unassembled WGS sequence"/>
</dbReference>
<dbReference type="AlphaFoldDB" id="A0A0C3JA59"/>
<protein>
    <submittedName>
        <fullName evidence="1">Uncharacterized protein</fullName>
    </submittedName>
</protein>
<sequence length="183" mass="21589">MSYFKRPNSTALVPLSVIKTSWEVMPPFPGIDSPFFCPGLHVAAHGYFTDFYPKLSYLSSPHAIANFNGCDLPSITYEDPVLFTVLAFTIMHDTFVYIYYNAHILYCLEFCRLILPLWVWHKHLECHFRGVWLDGSTDIHCVPRWYHERRRTRDVFDSNLLEFITELKREADLGTRIRYEESR</sequence>
<evidence type="ECO:0000313" key="1">
    <source>
        <dbReference type="EMBL" id="KIN94576.1"/>
    </source>
</evidence>
<keyword evidence="2" id="KW-1185">Reference proteome</keyword>
<accession>A0A0C3JA59</accession>